<dbReference type="Gene3D" id="3.40.50.1820">
    <property type="entry name" value="alpha/beta hydrolase"/>
    <property type="match status" value="1"/>
</dbReference>
<protein>
    <submittedName>
        <fullName evidence="3">Alpha/beta-hydrolase</fullName>
    </submittedName>
</protein>
<organism evidence="3 4">
    <name type="scientific">Sphaerosporella brunnea</name>
    <dbReference type="NCBI Taxonomy" id="1250544"/>
    <lineage>
        <taxon>Eukaryota</taxon>
        <taxon>Fungi</taxon>
        <taxon>Dikarya</taxon>
        <taxon>Ascomycota</taxon>
        <taxon>Pezizomycotina</taxon>
        <taxon>Pezizomycetes</taxon>
        <taxon>Pezizales</taxon>
        <taxon>Pyronemataceae</taxon>
        <taxon>Sphaerosporella</taxon>
    </lineage>
</organism>
<keyword evidence="1" id="KW-0732">Signal</keyword>
<keyword evidence="3" id="KW-0378">Hydrolase</keyword>
<accession>A0A5J5EJ46</accession>
<gene>
    <name evidence="3" type="ORF">FN846DRAFT_351866</name>
</gene>
<evidence type="ECO:0000256" key="1">
    <source>
        <dbReference type="SAM" id="SignalP"/>
    </source>
</evidence>
<name>A0A5J5EJ46_9PEZI</name>
<feature type="chain" id="PRO_5023878910" evidence="1">
    <location>
        <begin position="20"/>
        <end position="365"/>
    </location>
</feature>
<comment type="caution">
    <text evidence="3">The sequence shown here is derived from an EMBL/GenBank/DDBJ whole genome shotgun (WGS) entry which is preliminary data.</text>
</comment>
<dbReference type="AlphaFoldDB" id="A0A5J5EJ46"/>
<evidence type="ECO:0000259" key="2">
    <source>
        <dbReference type="Pfam" id="PF12697"/>
    </source>
</evidence>
<feature type="signal peptide" evidence="1">
    <location>
        <begin position="1"/>
        <end position="19"/>
    </location>
</feature>
<dbReference type="PANTHER" id="PTHR43194">
    <property type="entry name" value="HYDROLASE ALPHA/BETA FOLD FAMILY"/>
    <property type="match status" value="1"/>
</dbReference>
<dbReference type="EMBL" id="VXIS01000284">
    <property type="protein sequence ID" value="KAA8895173.1"/>
    <property type="molecule type" value="Genomic_DNA"/>
</dbReference>
<dbReference type="Pfam" id="PF12697">
    <property type="entry name" value="Abhydrolase_6"/>
    <property type="match status" value="1"/>
</dbReference>
<dbReference type="GO" id="GO:0016787">
    <property type="term" value="F:hydrolase activity"/>
    <property type="evidence" value="ECO:0007669"/>
    <property type="project" value="UniProtKB-KW"/>
</dbReference>
<feature type="domain" description="AB hydrolase-1" evidence="2">
    <location>
        <begin position="65"/>
        <end position="348"/>
    </location>
</feature>
<dbReference type="InterPro" id="IPR050228">
    <property type="entry name" value="Carboxylesterase_BioH"/>
</dbReference>
<evidence type="ECO:0000313" key="3">
    <source>
        <dbReference type="EMBL" id="KAA8895173.1"/>
    </source>
</evidence>
<proteinExistence type="predicted"/>
<dbReference type="Proteomes" id="UP000326924">
    <property type="component" value="Unassembled WGS sequence"/>
</dbReference>
<reference evidence="3 4" key="1">
    <citation type="submission" date="2019-09" db="EMBL/GenBank/DDBJ databases">
        <title>Draft genome of the ectomycorrhizal ascomycete Sphaerosporella brunnea.</title>
        <authorList>
            <consortium name="DOE Joint Genome Institute"/>
            <person name="Benucci G.M."/>
            <person name="Marozzi G."/>
            <person name="Antonielli L."/>
            <person name="Sanchez S."/>
            <person name="Marco P."/>
            <person name="Wang X."/>
            <person name="Falini L.B."/>
            <person name="Barry K."/>
            <person name="Haridas S."/>
            <person name="Lipzen A."/>
            <person name="Labutti K."/>
            <person name="Grigoriev I.V."/>
            <person name="Murat C."/>
            <person name="Martin F."/>
            <person name="Albertini E."/>
            <person name="Donnini D."/>
            <person name="Bonito G."/>
        </authorList>
    </citation>
    <scope>NUCLEOTIDE SEQUENCE [LARGE SCALE GENOMIC DNA]</scope>
    <source>
        <strain evidence="3 4">Sb_GMNB300</strain>
    </source>
</reference>
<keyword evidence="4" id="KW-1185">Reference proteome</keyword>
<dbReference type="InterPro" id="IPR029058">
    <property type="entry name" value="AB_hydrolase_fold"/>
</dbReference>
<dbReference type="OrthoDB" id="9978720at2759"/>
<dbReference type="InParanoid" id="A0A5J5EJ46"/>
<dbReference type="InterPro" id="IPR000073">
    <property type="entry name" value="AB_hydrolase_1"/>
</dbReference>
<sequence length="365" mass="40014">MFPLSPFLALFILLAPTTPQQTPHTRQILYLGGHYISTANGTFHHDQIYIEQLTPLAPSAAKAPILLLHGNAQTGTNFLATPDGRPGFADFFLQRAHRVYIADQPLRGRSPVPAGGYPLRAYSAEYVSSRFANTTLWPQARLHSQWPGAADGRRGDPVFDGFYKAQASFEGNNTLQEQRAVAGLLELLTAVREPVVVVSHSQAGMMAWALADAAAASAVKGLVMLEPSGPPFEDVDFSGGKTATRKWGLADVPLAYHPPGFEFNLVRVGEDTAERSSCLLQAAPAAKQLVNLPKIPTMLVTAEASYHALYDHCTVAFLRQAGMHDDRLLWVKLQDRGIRGNGHMMFMELNNQDVFGVVEEWIERL</sequence>
<dbReference type="SUPFAM" id="SSF53474">
    <property type="entry name" value="alpha/beta-Hydrolases"/>
    <property type="match status" value="1"/>
</dbReference>
<evidence type="ECO:0000313" key="4">
    <source>
        <dbReference type="Proteomes" id="UP000326924"/>
    </source>
</evidence>
<dbReference type="PANTHER" id="PTHR43194:SF4">
    <property type="entry name" value="AB HYDROLASE-1 DOMAIN-CONTAINING PROTEIN"/>
    <property type="match status" value="1"/>
</dbReference>